<dbReference type="KEGG" id="mgin:FRZ54_20155"/>
<keyword evidence="1" id="KW-0812">Transmembrane</keyword>
<keyword evidence="3" id="KW-1185">Reference proteome</keyword>
<evidence type="ECO:0000256" key="1">
    <source>
        <dbReference type="SAM" id="Phobius"/>
    </source>
</evidence>
<gene>
    <name evidence="2" type="ORF">FRZ54_20155</name>
</gene>
<feature type="transmembrane region" description="Helical" evidence="1">
    <location>
        <begin position="6"/>
        <end position="24"/>
    </location>
</feature>
<evidence type="ECO:0000313" key="3">
    <source>
        <dbReference type="Proteomes" id="UP000321479"/>
    </source>
</evidence>
<name>A0A5B8V4K0_9SPHI</name>
<dbReference type="Proteomes" id="UP000321479">
    <property type="component" value="Chromosome"/>
</dbReference>
<sequence>MLLAAIYNAVWGIVISVCPQIILFDYSATPFTLILLRCIGMLVGTYAIAYYFASRDPLRYWPLILVGFIGKVLGPVGSVYYISIGELTPKFLYVNLLNDLIWLVPFGWILWQIRTDKLPH</sequence>
<keyword evidence="1" id="KW-1133">Transmembrane helix</keyword>
<evidence type="ECO:0008006" key="4">
    <source>
        <dbReference type="Google" id="ProtNLM"/>
    </source>
</evidence>
<evidence type="ECO:0000313" key="2">
    <source>
        <dbReference type="EMBL" id="QEC65733.1"/>
    </source>
</evidence>
<organism evidence="2 3">
    <name type="scientific">Mucilaginibacter ginsenosidivorans</name>
    <dbReference type="NCBI Taxonomy" id="398053"/>
    <lineage>
        <taxon>Bacteria</taxon>
        <taxon>Pseudomonadati</taxon>
        <taxon>Bacteroidota</taxon>
        <taxon>Sphingobacteriia</taxon>
        <taxon>Sphingobacteriales</taxon>
        <taxon>Sphingobacteriaceae</taxon>
        <taxon>Mucilaginibacter</taxon>
    </lineage>
</organism>
<feature type="transmembrane region" description="Helical" evidence="1">
    <location>
        <begin position="31"/>
        <end position="53"/>
    </location>
</feature>
<feature type="transmembrane region" description="Helical" evidence="1">
    <location>
        <begin position="59"/>
        <end position="82"/>
    </location>
</feature>
<feature type="transmembrane region" description="Helical" evidence="1">
    <location>
        <begin position="91"/>
        <end position="111"/>
    </location>
</feature>
<proteinExistence type="predicted"/>
<dbReference type="EMBL" id="CP042436">
    <property type="protein sequence ID" value="QEC65733.1"/>
    <property type="molecule type" value="Genomic_DNA"/>
</dbReference>
<dbReference type="OrthoDB" id="1435090at2"/>
<reference evidence="2 3" key="1">
    <citation type="journal article" date="2017" name="Curr. Microbiol.">
        <title>Mucilaginibacter ginsenosidivorans sp. nov., Isolated from Soil of Ginseng Field.</title>
        <authorList>
            <person name="Kim M.M."/>
            <person name="Siddiqi M.Z."/>
            <person name="Im W.T."/>
        </authorList>
    </citation>
    <scope>NUCLEOTIDE SEQUENCE [LARGE SCALE GENOMIC DNA]</scope>
    <source>
        <strain evidence="2 3">Gsoil 3017</strain>
    </source>
</reference>
<keyword evidence="1" id="KW-0472">Membrane</keyword>
<protein>
    <recommendedName>
        <fullName evidence="4">Alkyl hydroperoxide reductase</fullName>
    </recommendedName>
</protein>
<accession>A0A5B8V4K0</accession>
<dbReference type="AlphaFoldDB" id="A0A5B8V4K0"/>